<evidence type="ECO:0000313" key="2">
    <source>
        <dbReference type="Proteomes" id="UP001056120"/>
    </source>
</evidence>
<proteinExistence type="predicted"/>
<organism evidence="1 2">
    <name type="scientific">Smallanthus sonchifolius</name>
    <dbReference type="NCBI Taxonomy" id="185202"/>
    <lineage>
        <taxon>Eukaryota</taxon>
        <taxon>Viridiplantae</taxon>
        <taxon>Streptophyta</taxon>
        <taxon>Embryophyta</taxon>
        <taxon>Tracheophyta</taxon>
        <taxon>Spermatophyta</taxon>
        <taxon>Magnoliopsida</taxon>
        <taxon>eudicotyledons</taxon>
        <taxon>Gunneridae</taxon>
        <taxon>Pentapetalae</taxon>
        <taxon>asterids</taxon>
        <taxon>campanulids</taxon>
        <taxon>Asterales</taxon>
        <taxon>Asteraceae</taxon>
        <taxon>Asteroideae</taxon>
        <taxon>Heliantheae alliance</taxon>
        <taxon>Millerieae</taxon>
        <taxon>Smallanthus</taxon>
    </lineage>
</organism>
<accession>A0ACB9D8K0</accession>
<dbReference type="EMBL" id="CM042037">
    <property type="protein sequence ID" value="KAI3742944.1"/>
    <property type="molecule type" value="Genomic_DNA"/>
</dbReference>
<keyword evidence="2" id="KW-1185">Reference proteome</keyword>
<reference evidence="2" key="1">
    <citation type="journal article" date="2022" name="Mol. Ecol. Resour.">
        <title>The genomes of chicory, endive, great burdock and yacon provide insights into Asteraceae palaeo-polyploidization history and plant inulin production.</title>
        <authorList>
            <person name="Fan W."/>
            <person name="Wang S."/>
            <person name="Wang H."/>
            <person name="Wang A."/>
            <person name="Jiang F."/>
            <person name="Liu H."/>
            <person name="Zhao H."/>
            <person name="Xu D."/>
            <person name="Zhang Y."/>
        </authorList>
    </citation>
    <scope>NUCLEOTIDE SEQUENCE [LARGE SCALE GENOMIC DNA]</scope>
    <source>
        <strain evidence="2">cv. Yunnan</strain>
    </source>
</reference>
<name>A0ACB9D8K0_9ASTR</name>
<evidence type="ECO:0000313" key="1">
    <source>
        <dbReference type="EMBL" id="KAI3742944.1"/>
    </source>
</evidence>
<sequence length="92" mass="9545">MGALGLGDGLALVSPGLGKSDDDDVITKRGIVTQFRSSKLGLDSTKVDWSPLGGSSDPSDIDVLIVCLHGPSDECVLGLHECSWDYTGKVAV</sequence>
<reference evidence="1 2" key="2">
    <citation type="journal article" date="2022" name="Mol. Ecol. Resour.">
        <title>The genomes of chicory, endive, great burdock and yacon provide insights into Asteraceae paleo-polyploidization history and plant inulin production.</title>
        <authorList>
            <person name="Fan W."/>
            <person name="Wang S."/>
            <person name="Wang H."/>
            <person name="Wang A."/>
            <person name="Jiang F."/>
            <person name="Liu H."/>
            <person name="Zhao H."/>
            <person name="Xu D."/>
            <person name="Zhang Y."/>
        </authorList>
    </citation>
    <scope>NUCLEOTIDE SEQUENCE [LARGE SCALE GENOMIC DNA]</scope>
    <source>
        <strain evidence="2">cv. Yunnan</strain>
        <tissue evidence="1">Leaves</tissue>
    </source>
</reference>
<dbReference type="Proteomes" id="UP001056120">
    <property type="component" value="Linkage Group LG20"/>
</dbReference>
<protein>
    <submittedName>
        <fullName evidence="1">Uncharacterized protein</fullName>
    </submittedName>
</protein>
<gene>
    <name evidence="1" type="ORF">L1987_60643</name>
</gene>
<comment type="caution">
    <text evidence="1">The sequence shown here is derived from an EMBL/GenBank/DDBJ whole genome shotgun (WGS) entry which is preliminary data.</text>
</comment>